<sequence length="68" mass="7482">MLKAVQVYAILKGRGYVEPDDVKAMAKPVLCHRLVLKNAIMAKGQAEIIIDQILNEAVVPSEENLHKG</sequence>
<feature type="domain" description="ChlI/MoxR AAA lid" evidence="1">
    <location>
        <begin position="1"/>
        <end position="52"/>
    </location>
</feature>
<gene>
    <name evidence="2" type="ORF">JCM21531_4485</name>
</gene>
<dbReference type="AlphaFoldDB" id="W4VBQ8"/>
<dbReference type="EMBL" id="BAVR01000098">
    <property type="protein sequence ID" value="GAE90840.1"/>
    <property type="molecule type" value="Genomic_DNA"/>
</dbReference>
<evidence type="ECO:0000313" key="2">
    <source>
        <dbReference type="EMBL" id="GAE90840.1"/>
    </source>
</evidence>
<proteinExistence type="predicted"/>
<protein>
    <recommendedName>
        <fullName evidence="1">ChlI/MoxR AAA lid domain-containing protein</fullName>
    </recommendedName>
</protein>
<reference evidence="2" key="1">
    <citation type="journal article" date="2014" name="Genome Announc.">
        <title>Draft Genome Sequence of Clostridium straminisolvens Strain JCM 21531T, Isolated from a Cellulose-Degrading Bacterial Community.</title>
        <authorList>
            <person name="Yuki M."/>
            <person name="Oshima K."/>
            <person name="Suda W."/>
            <person name="Sakamoto M."/>
            <person name="Kitamura K."/>
            <person name="Iida T."/>
            <person name="Hattori M."/>
            <person name="Ohkuma M."/>
        </authorList>
    </citation>
    <scope>NUCLEOTIDE SEQUENCE [LARGE SCALE GENOMIC DNA]</scope>
    <source>
        <strain evidence="2">JCM 21531</strain>
    </source>
</reference>
<dbReference type="InterPro" id="IPR041628">
    <property type="entry name" value="ChlI/MoxR_AAA_lid"/>
</dbReference>
<keyword evidence="3" id="KW-1185">Reference proteome</keyword>
<accession>W4VBQ8</accession>
<dbReference type="Gene3D" id="1.10.8.80">
    <property type="entry name" value="Magnesium chelatase subunit I, C-Terminal domain"/>
    <property type="match status" value="1"/>
</dbReference>
<evidence type="ECO:0000259" key="1">
    <source>
        <dbReference type="Pfam" id="PF17863"/>
    </source>
</evidence>
<organism evidence="2 3">
    <name type="scientific">Acetivibrio straminisolvens JCM 21531</name>
    <dbReference type="NCBI Taxonomy" id="1294263"/>
    <lineage>
        <taxon>Bacteria</taxon>
        <taxon>Bacillati</taxon>
        <taxon>Bacillota</taxon>
        <taxon>Clostridia</taxon>
        <taxon>Eubacteriales</taxon>
        <taxon>Oscillospiraceae</taxon>
        <taxon>Acetivibrio</taxon>
    </lineage>
</organism>
<evidence type="ECO:0000313" key="3">
    <source>
        <dbReference type="Proteomes" id="UP000019109"/>
    </source>
</evidence>
<dbReference type="Pfam" id="PF17863">
    <property type="entry name" value="AAA_lid_2"/>
    <property type="match status" value="1"/>
</dbReference>
<comment type="caution">
    <text evidence="2">The sequence shown here is derived from an EMBL/GenBank/DDBJ whole genome shotgun (WGS) entry which is preliminary data.</text>
</comment>
<dbReference type="STRING" id="1294263.JCM21531_4485"/>
<dbReference type="Proteomes" id="UP000019109">
    <property type="component" value="Unassembled WGS sequence"/>
</dbReference>
<name>W4VBQ8_9FIRM</name>